<organism evidence="8 9">
    <name type="scientific">Quisquiliibacterium transsilvanicum</name>
    <dbReference type="NCBI Taxonomy" id="1549638"/>
    <lineage>
        <taxon>Bacteria</taxon>
        <taxon>Pseudomonadati</taxon>
        <taxon>Pseudomonadota</taxon>
        <taxon>Betaproteobacteria</taxon>
        <taxon>Burkholderiales</taxon>
        <taxon>Burkholderiaceae</taxon>
        <taxon>Quisquiliibacterium</taxon>
    </lineage>
</organism>
<dbReference type="GO" id="GO:0000155">
    <property type="term" value="F:phosphorelay sensor kinase activity"/>
    <property type="evidence" value="ECO:0007669"/>
    <property type="project" value="TreeGrafter"/>
</dbReference>
<comment type="caution">
    <text evidence="8">The sequence shown here is derived from an EMBL/GenBank/DDBJ whole genome shotgun (WGS) entry which is preliminary data.</text>
</comment>
<dbReference type="InterPro" id="IPR003594">
    <property type="entry name" value="HATPase_dom"/>
</dbReference>
<keyword evidence="8" id="KW-0808">Transferase</keyword>
<evidence type="ECO:0000256" key="3">
    <source>
        <dbReference type="ARBA" id="ARBA00022553"/>
    </source>
</evidence>
<reference evidence="8 9" key="1">
    <citation type="submission" date="2020-08" db="EMBL/GenBank/DDBJ databases">
        <title>Genomic Encyclopedia of Type Strains, Phase IV (KMG-IV): sequencing the most valuable type-strain genomes for metagenomic binning, comparative biology and taxonomic classification.</title>
        <authorList>
            <person name="Goeker M."/>
        </authorList>
    </citation>
    <scope>NUCLEOTIDE SEQUENCE [LARGE SCALE GENOMIC DNA]</scope>
    <source>
        <strain evidence="8 9">DSM 29781</strain>
    </source>
</reference>
<evidence type="ECO:0000313" key="9">
    <source>
        <dbReference type="Proteomes" id="UP000532440"/>
    </source>
</evidence>
<dbReference type="Proteomes" id="UP000532440">
    <property type="component" value="Unassembled WGS sequence"/>
</dbReference>
<dbReference type="PROSITE" id="PS50109">
    <property type="entry name" value="HIS_KIN"/>
    <property type="match status" value="1"/>
</dbReference>
<dbReference type="EMBL" id="JACHGB010000004">
    <property type="protein sequence ID" value="MBB5272048.1"/>
    <property type="molecule type" value="Genomic_DNA"/>
</dbReference>
<feature type="modified residue" description="4-aspartylphosphate" evidence="4">
    <location>
        <position position="445"/>
    </location>
</feature>
<dbReference type="PANTHER" id="PTHR43547">
    <property type="entry name" value="TWO-COMPONENT HISTIDINE KINASE"/>
    <property type="match status" value="1"/>
</dbReference>
<protein>
    <recommendedName>
        <fullName evidence="2">histidine kinase</fullName>
        <ecNumber evidence="2">2.7.13.3</ecNumber>
    </recommendedName>
</protein>
<evidence type="ECO:0000313" key="8">
    <source>
        <dbReference type="EMBL" id="MBB5272048.1"/>
    </source>
</evidence>
<dbReference type="SUPFAM" id="SSF55785">
    <property type="entry name" value="PYP-like sensor domain (PAS domain)"/>
    <property type="match status" value="1"/>
</dbReference>
<gene>
    <name evidence="8" type="ORF">HNQ70_002062</name>
</gene>
<feature type="domain" description="Response regulatory" evidence="7">
    <location>
        <begin position="396"/>
        <end position="507"/>
    </location>
</feature>
<dbReference type="Gene3D" id="3.40.50.2300">
    <property type="match status" value="1"/>
</dbReference>
<keyword evidence="9" id="KW-1185">Reference proteome</keyword>
<dbReference type="Pfam" id="PF00072">
    <property type="entry name" value="Response_reg"/>
    <property type="match status" value="1"/>
</dbReference>
<dbReference type="RefSeq" id="WP_183967077.1">
    <property type="nucleotide sequence ID" value="NZ_BAABEW010000002.1"/>
</dbReference>
<dbReference type="InterPro" id="IPR036890">
    <property type="entry name" value="HATPase_C_sf"/>
</dbReference>
<dbReference type="Pfam" id="PF02518">
    <property type="entry name" value="HATPase_c"/>
    <property type="match status" value="1"/>
</dbReference>
<dbReference type="SUPFAM" id="SSF55874">
    <property type="entry name" value="ATPase domain of HSP90 chaperone/DNA topoisomerase II/histidine kinase"/>
    <property type="match status" value="1"/>
</dbReference>
<dbReference type="PRINTS" id="PR00344">
    <property type="entry name" value="BCTRLSENSOR"/>
</dbReference>
<accession>A0A7W8HIY5</accession>
<evidence type="ECO:0000256" key="5">
    <source>
        <dbReference type="SAM" id="MobiDB-lite"/>
    </source>
</evidence>
<dbReference type="InterPro" id="IPR004358">
    <property type="entry name" value="Sig_transdc_His_kin-like_C"/>
</dbReference>
<dbReference type="EC" id="2.7.13.3" evidence="2"/>
<dbReference type="Gene3D" id="3.30.565.10">
    <property type="entry name" value="Histidine kinase-like ATPase, C-terminal domain"/>
    <property type="match status" value="1"/>
</dbReference>
<dbReference type="SMART" id="SM00387">
    <property type="entry name" value="HATPase_c"/>
    <property type="match status" value="1"/>
</dbReference>
<proteinExistence type="predicted"/>
<dbReference type="AlphaFoldDB" id="A0A7W8HIY5"/>
<evidence type="ECO:0000256" key="1">
    <source>
        <dbReference type="ARBA" id="ARBA00000085"/>
    </source>
</evidence>
<feature type="domain" description="Histidine kinase" evidence="6">
    <location>
        <begin position="161"/>
        <end position="377"/>
    </location>
</feature>
<dbReference type="SUPFAM" id="SSF52172">
    <property type="entry name" value="CheY-like"/>
    <property type="match status" value="1"/>
</dbReference>
<name>A0A7W8HIY5_9BURK</name>
<keyword evidence="8" id="KW-0418">Kinase</keyword>
<keyword evidence="3 4" id="KW-0597">Phosphoprotein</keyword>
<sequence>MDHRVPGPQELMAGGPIDGATPQSADEVGVAVYDRQGRPCYLNDAFCRLVGISREGLLDGASPFRHWAGPSVLPFGSDSDADGSPAIDGAARLYSGAYRYPDGGLVPVGLAVLPLSPEGAGSCTVLLEVRAAAAGTGRHAAALRSRVSGDGALRGELLAEVTAHECNNILAVIRLVVVQAMASPALAPELVPLLERIRDASERGAAIARTILRPRERLQAALAESDIDAHIRSLGPVLAETAGAAVRVQLDLAAGDRLVSFDPVGLDSVLINLVANARNAMPAGGAVTISSRAPADAARAPGPGGVELRISDEGVGMPLEVLVRALNPGFTTSADTGGTGLGLSITRELMQGMGGEVLIESAQGRGTTVTLRLRASAPASEPEPEPEPEPAARSTRLLVVEDDATLRELAALVLVAEGYEVTTAGDAGQALELLERCAFDLMFSDVLLPGGMDGTELAELAGQRWPRMRTLLSSGYMEHAVSGSRNWQVLPKPYDPAMLLREVARVLKAGDAVED</sequence>
<feature type="region of interest" description="Disordered" evidence="5">
    <location>
        <begin position="374"/>
        <end position="394"/>
    </location>
</feature>
<dbReference type="InterPro" id="IPR005467">
    <property type="entry name" value="His_kinase_dom"/>
</dbReference>
<evidence type="ECO:0000256" key="4">
    <source>
        <dbReference type="PROSITE-ProRule" id="PRU00169"/>
    </source>
</evidence>
<evidence type="ECO:0000259" key="7">
    <source>
        <dbReference type="PROSITE" id="PS50110"/>
    </source>
</evidence>
<dbReference type="PANTHER" id="PTHR43547:SF2">
    <property type="entry name" value="HYBRID SIGNAL TRANSDUCTION HISTIDINE KINASE C"/>
    <property type="match status" value="1"/>
</dbReference>
<dbReference type="InterPro" id="IPR001789">
    <property type="entry name" value="Sig_transdc_resp-reg_receiver"/>
</dbReference>
<evidence type="ECO:0000259" key="6">
    <source>
        <dbReference type="PROSITE" id="PS50109"/>
    </source>
</evidence>
<dbReference type="PROSITE" id="PS50110">
    <property type="entry name" value="RESPONSE_REGULATORY"/>
    <property type="match status" value="1"/>
</dbReference>
<dbReference type="SMART" id="SM00448">
    <property type="entry name" value="REC"/>
    <property type="match status" value="1"/>
</dbReference>
<feature type="region of interest" description="Disordered" evidence="5">
    <location>
        <begin position="1"/>
        <end position="23"/>
    </location>
</feature>
<evidence type="ECO:0000256" key="2">
    <source>
        <dbReference type="ARBA" id="ARBA00012438"/>
    </source>
</evidence>
<comment type="catalytic activity">
    <reaction evidence="1">
        <text>ATP + protein L-histidine = ADP + protein N-phospho-L-histidine.</text>
        <dbReference type="EC" id="2.7.13.3"/>
    </reaction>
</comment>
<dbReference type="InterPro" id="IPR011006">
    <property type="entry name" value="CheY-like_superfamily"/>
</dbReference>
<dbReference type="InterPro" id="IPR035965">
    <property type="entry name" value="PAS-like_dom_sf"/>
</dbReference>